<protein>
    <submittedName>
        <fullName evidence="2">Cell division protein</fullName>
    </submittedName>
</protein>
<accession>A0ABU3FMS5</accession>
<comment type="caution">
    <text evidence="2">The sequence shown here is derived from an EMBL/GenBank/DDBJ whole genome shotgun (WGS) entry which is preliminary data.</text>
</comment>
<reference evidence="2 3" key="1">
    <citation type="submission" date="2023-03" db="EMBL/GenBank/DDBJ databases">
        <authorList>
            <person name="Shen W."/>
            <person name="Cai J."/>
        </authorList>
    </citation>
    <scope>NUCLEOTIDE SEQUENCE [LARGE SCALE GENOMIC DNA]</scope>
    <source>
        <strain evidence="2 3">B101</strain>
    </source>
</reference>
<feature type="transmembrane region" description="Helical" evidence="1">
    <location>
        <begin position="32"/>
        <end position="55"/>
    </location>
</feature>
<keyword evidence="2" id="KW-0131">Cell cycle</keyword>
<proteinExistence type="predicted"/>
<keyword evidence="1" id="KW-0472">Membrane</keyword>
<keyword evidence="3" id="KW-1185">Reference proteome</keyword>
<gene>
    <name evidence="2" type="ORF">P7H59_00925</name>
</gene>
<dbReference type="GO" id="GO:0051301">
    <property type="term" value="P:cell division"/>
    <property type="evidence" value="ECO:0007669"/>
    <property type="project" value="UniProtKB-KW"/>
</dbReference>
<keyword evidence="1" id="KW-1133">Transmembrane helix</keyword>
<dbReference type="Proteomes" id="UP001265301">
    <property type="component" value="Unassembled WGS sequence"/>
</dbReference>
<dbReference type="RefSeq" id="WP_311818249.1">
    <property type="nucleotide sequence ID" value="NZ_JARQBN010000001.1"/>
</dbReference>
<evidence type="ECO:0000256" key="1">
    <source>
        <dbReference type="SAM" id="Phobius"/>
    </source>
</evidence>
<keyword evidence="2" id="KW-0132">Cell division</keyword>
<feature type="transmembrane region" description="Helical" evidence="1">
    <location>
        <begin position="75"/>
        <end position="98"/>
    </location>
</feature>
<sequence length="169" mass="20520">MKKQIKRADVSKLLISDDYFTKGHFFLKLRQTLVAILGWMGVMLPFAWLLLPLGFPEFAQKYSFYTYVEEFQTLRFLLIFLSISFVLILILYSGLTIWNNYRFKNFLQKNVLFDEERLEKRRKLWNEAYDERFASKEIRHTVNYYSVSEEQNLDKDFFKELYKKNEVSL</sequence>
<evidence type="ECO:0000313" key="3">
    <source>
        <dbReference type="Proteomes" id="UP001265301"/>
    </source>
</evidence>
<dbReference type="EMBL" id="JARQBN010000001">
    <property type="protein sequence ID" value="MDT2827007.1"/>
    <property type="molecule type" value="Genomic_DNA"/>
</dbReference>
<keyword evidence="1" id="KW-0812">Transmembrane</keyword>
<organism evidence="2 3">
    <name type="scientific">Enterococcus viikkiensis</name>
    <dbReference type="NCBI Taxonomy" id="930854"/>
    <lineage>
        <taxon>Bacteria</taxon>
        <taxon>Bacillati</taxon>
        <taxon>Bacillota</taxon>
        <taxon>Bacilli</taxon>
        <taxon>Lactobacillales</taxon>
        <taxon>Enterococcaceae</taxon>
        <taxon>Enterococcus</taxon>
    </lineage>
</organism>
<evidence type="ECO:0000313" key="2">
    <source>
        <dbReference type="EMBL" id="MDT2827007.1"/>
    </source>
</evidence>
<name>A0ABU3FMS5_9ENTE</name>